<evidence type="ECO:0000256" key="2">
    <source>
        <dbReference type="ARBA" id="ARBA00004496"/>
    </source>
</evidence>
<dbReference type="Proteomes" id="UP000297245">
    <property type="component" value="Unassembled WGS sequence"/>
</dbReference>
<comment type="subcellular location">
    <subcellularLocation>
        <location evidence="2">Cytoplasm</location>
    </subcellularLocation>
    <subcellularLocation>
        <location evidence="1">Nucleus</location>
    </subcellularLocation>
</comment>
<dbReference type="InterPro" id="IPR044159">
    <property type="entry name" value="IQM"/>
</dbReference>
<evidence type="ECO:0000256" key="3">
    <source>
        <dbReference type="ARBA" id="ARBA00022490"/>
    </source>
</evidence>
<proteinExistence type="predicted"/>
<dbReference type="EMBL" id="ML179037">
    <property type="protein sequence ID" value="THV07694.1"/>
    <property type="molecule type" value="Genomic_DNA"/>
</dbReference>
<evidence type="ECO:0000313" key="6">
    <source>
        <dbReference type="Proteomes" id="UP000297245"/>
    </source>
</evidence>
<dbReference type="PANTHER" id="PTHR31250">
    <property type="entry name" value="IQ DOMAIN-CONTAINING PROTEIN IQM3"/>
    <property type="match status" value="1"/>
</dbReference>
<dbReference type="GO" id="GO:0005737">
    <property type="term" value="C:cytoplasm"/>
    <property type="evidence" value="ECO:0007669"/>
    <property type="project" value="UniProtKB-SubCell"/>
</dbReference>
<evidence type="ECO:0000256" key="4">
    <source>
        <dbReference type="ARBA" id="ARBA00023242"/>
    </source>
</evidence>
<protein>
    <submittedName>
        <fullName evidence="5">Uncharacterized protein</fullName>
    </submittedName>
</protein>
<dbReference type="OrthoDB" id="7344096at2759"/>
<dbReference type="PANTHER" id="PTHR31250:SF27">
    <property type="entry name" value="IQ DOMAIN-CONTAINING PROTEIN IQM5"/>
    <property type="match status" value="1"/>
</dbReference>
<organism evidence="5 6">
    <name type="scientific">Dendrothele bispora (strain CBS 962.96)</name>
    <dbReference type="NCBI Taxonomy" id="1314807"/>
    <lineage>
        <taxon>Eukaryota</taxon>
        <taxon>Fungi</taxon>
        <taxon>Dikarya</taxon>
        <taxon>Basidiomycota</taxon>
        <taxon>Agaricomycotina</taxon>
        <taxon>Agaricomycetes</taxon>
        <taxon>Agaricomycetidae</taxon>
        <taxon>Agaricales</taxon>
        <taxon>Agaricales incertae sedis</taxon>
        <taxon>Dendrothele</taxon>
    </lineage>
</organism>
<dbReference type="GO" id="GO:0005634">
    <property type="term" value="C:nucleus"/>
    <property type="evidence" value="ECO:0007669"/>
    <property type="project" value="UniProtKB-SubCell"/>
</dbReference>
<evidence type="ECO:0000313" key="5">
    <source>
        <dbReference type="EMBL" id="THV07694.1"/>
    </source>
</evidence>
<keyword evidence="6" id="KW-1185">Reference proteome</keyword>
<keyword evidence="3" id="KW-0963">Cytoplasm</keyword>
<dbReference type="AlphaFoldDB" id="A0A4S8MYT7"/>
<sequence>MHYADPPKGKNRWSRTYHKYFTPKGILNRMLRKTVRRNTWIYVTDKNYNLFIGIKDTGAFQHSSFLGGGLATAAGLISVRNGLVHTLSPLSGHYRTTIEVSNQASNSGTSASLRYCSIFIASSMS</sequence>
<keyword evidence="4" id="KW-0539">Nucleus</keyword>
<reference evidence="5 6" key="1">
    <citation type="journal article" date="2019" name="Nat. Ecol. Evol.">
        <title>Megaphylogeny resolves global patterns of mushroom evolution.</title>
        <authorList>
            <person name="Varga T."/>
            <person name="Krizsan K."/>
            <person name="Foldi C."/>
            <person name="Dima B."/>
            <person name="Sanchez-Garcia M."/>
            <person name="Sanchez-Ramirez S."/>
            <person name="Szollosi G.J."/>
            <person name="Szarkandi J.G."/>
            <person name="Papp V."/>
            <person name="Albert L."/>
            <person name="Andreopoulos W."/>
            <person name="Angelini C."/>
            <person name="Antonin V."/>
            <person name="Barry K.W."/>
            <person name="Bougher N.L."/>
            <person name="Buchanan P."/>
            <person name="Buyck B."/>
            <person name="Bense V."/>
            <person name="Catcheside P."/>
            <person name="Chovatia M."/>
            <person name="Cooper J."/>
            <person name="Damon W."/>
            <person name="Desjardin D."/>
            <person name="Finy P."/>
            <person name="Geml J."/>
            <person name="Haridas S."/>
            <person name="Hughes K."/>
            <person name="Justo A."/>
            <person name="Karasinski D."/>
            <person name="Kautmanova I."/>
            <person name="Kiss B."/>
            <person name="Kocsube S."/>
            <person name="Kotiranta H."/>
            <person name="LaButti K.M."/>
            <person name="Lechner B.E."/>
            <person name="Liimatainen K."/>
            <person name="Lipzen A."/>
            <person name="Lukacs Z."/>
            <person name="Mihaltcheva S."/>
            <person name="Morgado L.N."/>
            <person name="Niskanen T."/>
            <person name="Noordeloos M.E."/>
            <person name="Ohm R.A."/>
            <person name="Ortiz-Santana B."/>
            <person name="Ovrebo C."/>
            <person name="Racz N."/>
            <person name="Riley R."/>
            <person name="Savchenko A."/>
            <person name="Shiryaev A."/>
            <person name="Soop K."/>
            <person name="Spirin V."/>
            <person name="Szebenyi C."/>
            <person name="Tomsovsky M."/>
            <person name="Tulloss R.E."/>
            <person name="Uehling J."/>
            <person name="Grigoriev I.V."/>
            <person name="Vagvolgyi C."/>
            <person name="Papp T."/>
            <person name="Martin F.M."/>
            <person name="Miettinen O."/>
            <person name="Hibbett D.S."/>
            <person name="Nagy L.G."/>
        </authorList>
    </citation>
    <scope>NUCLEOTIDE SEQUENCE [LARGE SCALE GENOMIC DNA]</scope>
    <source>
        <strain evidence="5 6">CBS 962.96</strain>
    </source>
</reference>
<evidence type="ECO:0000256" key="1">
    <source>
        <dbReference type="ARBA" id="ARBA00004123"/>
    </source>
</evidence>
<accession>A0A4S8MYT7</accession>
<gene>
    <name evidence="5" type="ORF">K435DRAFT_265613</name>
</gene>
<name>A0A4S8MYT7_DENBC</name>